<organism evidence="2 3">
    <name type="scientific">Sulfuriferula multivorans</name>
    <dbReference type="NCBI Taxonomy" id="1559896"/>
    <lineage>
        <taxon>Bacteria</taxon>
        <taxon>Pseudomonadati</taxon>
        <taxon>Pseudomonadota</taxon>
        <taxon>Betaproteobacteria</taxon>
        <taxon>Nitrosomonadales</taxon>
        <taxon>Sulfuricellaceae</taxon>
        <taxon>Sulfuriferula</taxon>
    </lineage>
</organism>
<feature type="region of interest" description="Disordered" evidence="1">
    <location>
        <begin position="1"/>
        <end position="25"/>
    </location>
</feature>
<name>A0A7C9NRV6_9PROT</name>
<sequence>MNSHQIPAQESTPGDENEVRESDSVRAAQALAPELDWRERGRGASGAKSIAKNGVELNFSRYAPIGGVYGGKWHWAALELKSFARASGVVETREEAIKNLVAMADAGPNGIRAHEASRRLVEISDLIDDLARLRPDAGQDHHDCLADYQAGIEAARQALAVLR</sequence>
<comment type="caution">
    <text evidence="2">The sequence shown here is derived from an EMBL/GenBank/DDBJ whole genome shotgun (WGS) entry which is preliminary data.</text>
</comment>
<evidence type="ECO:0000313" key="3">
    <source>
        <dbReference type="Proteomes" id="UP000483432"/>
    </source>
</evidence>
<dbReference type="Proteomes" id="UP000483432">
    <property type="component" value="Unassembled WGS sequence"/>
</dbReference>
<protein>
    <submittedName>
        <fullName evidence="2">Uncharacterized protein</fullName>
    </submittedName>
</protein>
<feature type="compositionally biased region" description="Polar residues" evidence="1">
    <location>
        <begin position="1"/>
        <end position="12"/>
    </location>
</feature>
<gene>
    <name evidence="2" type="ORF">GZ085_01995</name>
</gene>
<proteinExistence type="predicted"/>
<dbReference type="EMBL" id="JAAFGW010000016">
    <property type="protein sequence ID" value="NDP47161.1"/>
    <property type="molecule type" value="Genomic_DNA"/>
</dbReference>
<evidence type="ECO:0000313" key="2">
    <source>
        <dbReference type="EMBL" id="NDP47161.1"/>
    </source>
</evidence>
<reference evidence="2 3" key="1">
    <citation type="submission" date="2019-09" db="EMBL/GenBank/DDBJ databases">
        <title>H2 Metabolism Revealed by Metagenomic Analysis in Subglacial Sediment of East Antarctica.</title>
        <authorList>
            <person name="Yang Z."/>
            <person name="Zhang Y."/>
            <person name="Lv Y."/>
            <person name="Yan W."/>
            <person name="Xiao X."/>
            <person name="Sun B."/>
            <person name="Ma H."/>
        </authorList>
    </citation>
    <scope>NUCLEOTIDE SEQUENCE [LARGE SCALE GENOMIC DNA]</scope>
    <source>
        <strain evidence="2">Bin2_2</strain>
    </source>
</reference>
<accession>A0A7C9NRV6</accession>
<evidence type="ECO:0000256" key="1">
    <source>
        <dbReference type="SAM" id="MobiDB-lite"/>
    </source>
</evidence>
<dbReference type="AlphaFoldDB" id="A0A7C9NRV6"/>